<dbReference type="GO" id="GO:0007601">
    <property type="term" value="P:visual perception"/>
    <property type="evidence" value="ECO:0007669"/>
    <property type="project" value="Ensembl"/>
</dbReference>
<dbReference type="GO" id="GO:1905515">
    <property type="term" value="P:non-motile cilium assembly"/>
    <property type="evidence" value="ECO:0007669"/>
    <property type="project" value="TreeGrafter"/>
</dbReference>
<feature type="coiled-coil region" evidence="6">
    <location>
        <begin position="212"/>
        <end position="326"/>
    </location>
</feature>
<reference evidence="9" key="3">
    <citation type="submission" date="2025-08" db="UniProtKB">
        <authorList>
            <consortium name="Ensembl"/>
        </authorList>
    </citation>
    <scope>IDENTIFICATION</scope>
</reference>
<feature type="region of interest" description="Disordered" evidence="7">
    <location>
        <begin position="69"/>
        <end position="117"/>
    </location>
</feature>
<dbReference type="GO" id="GO:0061351">
    <property type="term" value="P:neural precursor cell proliferation"/>
    <property type="evidence" value="ECO:0007669"/>
    <property type="project" value="Ensembl"/>
</dbReference>
<feature type="region of interest" description="Disordered" evidence="7">
    <location>
        <begin position="372"/>
        <end position="396"/>
    </location>
</feature>
<dbReference type="EMBL" id="AGCU01071302">
    <property type="status" value="NOT_ANNOTATED_CDS"/>
    <property type="molecule type" value="Genomic_DNA"/>
</dbReference>
<dbReference type="OMA" id="NTLAAGW"/>
<evidence type="ECO:0000256" key="5">
    <source>
        <dbReference type="ARBA" id="ARBA00023273"/>
    </source>
</evidence>
<keyword evidence="5" id="KW-0966">Cell projection</keyword>
<reference evidence="10" key="1">
    <citation type="submission" date="2011-10" db="EMBL/GenBank/DDBJ databases">
        <authorList>
            <consortium name="Soft-shell Turtle Genome Consortium"/>
        </authorList>
    </citation>
    <scope>NUCLEOTIDE SEQUENCE [LARGE SCALE GENOMIC DNA]</scope>
    <source>
        <strain evidence="10">Daiwa-1</strain>
    </source>
</reference>
<dbReference type="InterPro" id="IPR035892">
    <property type="entry name" value="C2_domain_sf"/>
</dbReference>
<evidence type="ECO:0000256" key="3">
    <source>
        <dbReference type="ARBA" id="ARBA00023054"/>
    </source>
</evidence>
<reference evidence="10" key="2">
    <citation type="journal article" date="2013" name="Nat. Genet.">
        <title>The draft genomes of soft-shell turtle and green sea turtle yield insights into the development and evolution of the turtle-specific body plan.</title>
        <authorList>
            <person name="Wang Z."/>
            <person name="Pascual-Anaya J."/>
            <person name="Zadissa A."/>
            <person name="Li W."/>
            <person name="Niimura Y."/>
            <person name="Huang Z."/>
            <person name="Li C."/>
            <person name="White S."/>
            <person name="Xiong Z."/>
            <person name="Fang D."/>
            <person name="Wang B."/>
            <person name="Ming Y."/>
            <person name="Chen Y."/>
            <person name="Zheng Y."/>
            <person name="Kuraku S."/>
            <person name="Pignatelli M."/>
            <person name="Herrero J."/>
            <person name="Beal K."/>
            <person name="Nozawa M."/>
            <person name="Li Q."/>
            <person name="Wang J."/>
            <person name="Zhang H."/>
            <person name="Yu L."/>
            <person name="Shigenobu S."/>
            <person name="Wang J."/>
            <person name="Liu J."/>
            <person name="Flicek P."/>
            <person name="Searle S."/>
            <person name="Wang J."/>
            <person name="Kuratani S."/>
            <person name="Yin Y."/>
            <person name="Aken B."/>
            <person name="Zhang G."/>
            <person name="Irie N."/>
        </authorList>
    </citation>
    <scope>NUCLEOTIDE SEQUENCE [LARGE SCALE GENOMIC DNA]</scope>
    <source>
        <strain evidence="10">Daiwa-1</strain>
    </source>
</reference>
<sequence>VSQMSQAELEDGFLRLHDENLVLKEFACKQEDRIKRYWSMGVYLELASFTPHAPGGGWTSPDADRLRDAQGAAAAAPGASPSPALPLCRGVGSQPLPSTTGMREHGPKARPTHTAPPRYSQHIAEGAAAHTEQIHVPPSPSTTLVLAELQPESQRLAWGREMDFGEAPSQHQQALEHRATVRRNVGLIRLQRLLQEQSCELAVSRGRFAELHEAYESQLQQKQEMVRSTSEALLGQVEELTLQLKAERQKARALESQKQSISSLQGVLEEFQERIRHLEKERDLLKEDYDALLESSLAHEQRRGDVSRLEEQLSLVLAEKQQLAEELAQRSSSWQRSWHRKEVAELVGSVEGALHLHGSKGLKWQHHAMGLQAGGKGRGRAPGRRGGPGSWGCGPWAKPQVGTRGQAVGRDPGRHVTVTRAGQAELQGVLMQAERDTRAHEEKQQKMEQLLDLRGTRIHQLEDQLKVLAYGGQLRVRPTECAVAVEEEKTPLLQSGESLLELHVAGAVLSQAALQLLGEAEPLTFCTYAFYDFETHCTPVVRGAQPRYCFTSQYVVRAEPLFLQYLQEAAARLNLHVATAADHRTLASCWLRFGERLGSGERVCATAVLHGPSGEDCGMLEYWMRLRPKALGYFQACVPRARAAQRSRQQELEGGPELLWNELQVQIRGCAGLRGRWLGSPPSPYVMYRFFTFPDHDTPIVPSSSHPYFGDLRTFPLRPTAQLNRYLRLESLHVYVFDDEDAEPGCYLGKAQIPLLPLARGHSITGDFVLTDQARHPTGSVSLSLEWKRPYLPPGLAWANENQRTSPMEQLLENGQAAQPSQVQHRPEEPTGQRKRHLSAAKSDSCRAKWGMWGGSQQCGSPLSRVSPRAWRRAGQAASLSSGLRNPTLRSVLDICHTALTPPPQINPIAPPRVEACEPALDSDAQTTDSDEIVVGTHLGSPPKASAEGIRIEIVSLRLHPAAEVLASEHVQQLYVEFHFPGVPLAETETPLSLRKPQSGEEIYFHFSKVILLDPEAVSTQRKRLFSMLQAEVAGQNWLQFVVGREPLPGTRGECEDVGFAYLDLREILLSGSDVLEQELEAVVSPQDHSAIGRLTVSVEAAAALRDIYWEGR</sequence>
<name>K7G248_PELSI</name>
<dbReference type="GO" id="GO:0005930">
    <property type="term" value="C:axoneme"/>
    <property type="evidence" value="ECO:0007669"/>
    <property type="project" value="Ensembl"/>
</dbReference>
<keyword evidence="3 6" id="KW-0175">Coiled coil</keyword>
<dbReference type="InterPro" id="IPR000008">
    <property type="entry name" value="C2_dom"/>
</dbReference>
<dbReference type="GO" id="GO:0120206">
    <property type="term" value="C:photoreceptor distal connecting cilium"/>
    <property type="evidence" value="ECO:0007669"/>
    <property type="project" value="Ensembl"/>
</dbReference>
<organism evidence="9 10">
    <name type="scientific">Pelodiscus sinensis</name>
    <name type="common">Chinese softshell turtle</name>
    <name type="synonym">Trionyx sinensis</name>
    <dbReference type="NCBI Taxonomy" id="13735"/>
    <lineage>
        <taxon>Eukaryota</taxon>
        <taxon>Metazoa</taxon>
        <taxon>Chordata</taxon>
        <taxon>Craniata</taxon>
        <taxon>Vertebrata</taxon>
        <taxon>Euteleostomi</taxon>
        <taxon>Archelosauria</taxon>
        <taxon>Testudinata</taxon>
        <taxon>Testudines</taxon>
        <taxon>Cryptodira</taxon>
        <taxon>Trionychia</taxon>
        <taxon>Trionychidae</taxon>
        <taxon>Pelodiscus</taxon>
    </lineage>
</organism>
<gene>
    <name evidence="9" type="primary">RPGRIP1</name>
</gene>
<dbReference type="GO" id="GO:0005829">
    <property type="term" value="C:cytosol"/>
    <property type="evidence" value="ECO:0007669"/>
    <property type="project" value="Ensembl"/>
</dbReference>
<dbReference type="Pfam" id="PF18111">
    <property type="entry name" value="RPGR1_C"/>
    <property type="match status" value="1"/>
</dbReference>
<dbReference type="InterPro" id="IPR021656">
    <property type="entry name" value="C2-C2_1"/>
</dbReference>
<dbReference type="InterPro" id="IPR041091">
    <property type="entry name" value="RPGRIP1_C"/>
</dbReference>
<evidence type="ECO:0000259" key="8">
    <source>
        <dbReference type="PROSITE" id="PS50004"/>
    </source>
</evidence>
<evidence type="ECO:0000256" key="7">
    <source>
        <dbReference type="SAM" id="MobiDB-lite"/>
    </source>
</evidence>
<accession>K7G248</accession>
<proteinExistence type="inferred from homology"/>
<protein>
    <submittedName>
        <fullName evidence="9">RPGR interacting protein 1</fullName>
    </submittedName>
</protein>
<dbReference type="PROSITE" id="PS50004">
    <property type="entry name" value="C2"/>
    <property type="match status" value="1"/>
</dbReference>
<comment type="similarity">
    <text evidence="2">Belongs to the RPGRIP1 family.</text>
</comment>
<dbReference type="InterPro" id="IPR031139">
    <property type="entry name" value="RPGRIP1_fam"/>
</dbReference>
<dbReference type="SUPFAM" id="SSF49562">
    <property type="entry name" value="C2 domain (Calcium/lipid-binding domain, CaLB)"/>
    <property type="match status" value="2"/>
</dbReference>
<dbReference type="FunFam" id="2.60.40.150:FF:000073">
    <property type="entry name" value="protein fantom isoform X1"/>
    <property type="match status" value="1"/>
</dbReference>
<evidence type="ECO:0000256" key="1">
    <source>
        <dbReference type="ARBA" id="ARBA00004138"/>
    </source>
</evidence>
<evidence type="ECO:0000313" key="10">
    <source>
        <dbReference type="Proteomes" id="UP000007267"/>
    </source>
</evidence>
<feature type="domain" description="C2" evidence="8">
    <location>
        <begin position="644"/>
        <end position="768"/>
    </location>
</feature>
<feature type="compositionally biased region" description="Low complexity" evidence="7">
    <location>
        <begin position="69"/>
        <end position="86"/>
    </location>
</feature>
<evidence type="ECO:0000256" key="2">
    <source>
        <dbReference type="ARBA" id="ARBA00006042"/>
    </source>
</evidence>
<evidence type="ECO:0000313" key="9">
    <source>
        <dbReference type="Ensembl" id="ENSPSIP00000014359.1"/>
    </source>
</evidence>
<keyword evidence="4" id="KW-0969">Cilium</keyword>
<dbReference type="GO" id="GO:0015630">
    <property type="term" value="C:microtubule cytoskeleton"/>
    <property type="evidence" value="ECO:0007669"/>
    <property type="project" value="Ensembl"/>
</dbReference>
<dbReference type="HOGENOM" id="CLU_002108_1_0_1"/>
<comment type="subcellular location">
    <subcellularLocation>
        <location evidence="1">Cell projection</location>
        <location evidence="1">Cilium</location>
    </subcellularLocation>
</comment>
<dbReference type="CDD" id="cd00030">
    <property type="entry name" value="C2"/>
    <property type="match status" value="1"/>
</dbReference>
<dbReference type="STRING" id="13735.ENSPSIP00000014359"/>
<dbReference type="eggNOG" id="ENOG502R3GU">
    <property type="taxonomic scope" value="Eukaryota"/>
</dbReference>
<dbReference type="GO" id="GO:0045171">
    <property type="term" value="C:intercellular bridge"/>
    <property type="evidence" value="ECO:0007669"/>
    <property type="project" value="Ensembl"/>
</dbReference>
<dbReference type="SMART" id="SM00239">
    <property type="entry name" value="C2"/>
    <property type="match status" value="1"/>
</dbReference>
<dbReference type="Gene3D" id="2.60.40.150">
    <property type="entry name" value="C2 domain"/>
    <property type="match status" value="3"/>
</dbReference>
<dbReference type="Pfam" id="PF11618">
    <property type="entry name" value="C2-C2_1"/>
    <property type="match status" value="1"/>
</dbReference>
<evidence type="ECO:0000256" key="6">
    <source>
        <dbReference type="SAM" id="Coils"/>
    </source>
</evidence>
<dbReference type="EMBL" id="AGCU01071304">
    <property type="status" value="NOT_ANNOTATED_CDS"/>
    <property type="molecule type" value="Genomic_DNA"/>
</dbReference>
<dbReference type="Proteomes" id="UP000007267">
    <property type="component" value="Unassembled WGS sequence"/>
</dbReference>
<evidence type="ECO:0000256" key="4">
    <source>
        <dbReference type="ARBA" id="ARBA00023069"/>
    </source>
</evidence>
<dbReference type="GO" id="GO:0046548">
    <property type="term" value="P:retinal rod cell development"/>
    <property type="evidence" value="ECO:0007669"/>
    <property type="project" value="TreeGrafter"/>
</dbReference>
<dbReference type="Ensembl" id="ENSPSIT00000014427.1">
    <property type="protein sequence ID" value="ENSPSIP00000014359.1"/>
    <property type="gene ID" value="ENSPSIG00000012759.1"/>
</dbReference>
<feature type="region of interest" description="Disordered" evidence="7">
    <location>
        <begin position="813"/>
        <end position="841"/>
    </location>
</feature>
<dbReference type="AlphaFoldDB" id="K7G248"/>
<dbReference type="PANTHER" id="PTHR14240:SF3">
    <property type="entry name" value="X-LINKED RETINITIS PIGMENTOSA GTPASE REGULATOR-INTERACTING PROTEIN 1"/>
    <property type="match status" value="1"/>
</dbReference>
<dbReference type="GeneTree" id="ENSGT00520000055620"/>
<reference evidence="9" key="4">
    <citation type="submission" date="2025-09" db="UniProtKB">
        <authorList>
            <consortium name="Ensembl"/>
        </authorList>
    </citation>
    <scope>IDENTIFICATION</scope>
</reference>
<dbReference type="EMBL" id="AGCU01071303">
    <property type="status" value="NOT_ANNOTATED_CDS"/>
    <property type="molecule type" value="Genomic_DNA"/>
</dbReference>
<keyword evidence="10" id="KW-1185">Reference proteome</keyword>
<dbReference type="PANTHER" id="PTHR14240">
    <property type="entry name" value="RETINITIS PIGMENTOSA GTPASE REGULATOR-INTERACTING PROTEIN"/>
    <property type="match status" value="1"/>
</dbReference>